<proteinExistence type="predicted"/>
<dbReference type="EMBL" id="CAKMMG010000002">
    <property type="protein sequence ID" value="CAH1205109.1"/>
    <property type="molecule type" value="Genomic_DNA"/>
</dbReference>
<organism evidence="2 3">
    <name type="scientific">Paenibacillus auburnensis</name>
    <dbReference type="NCBI Taxonomy" id="2905649"/>
    <lineage>
        <taxon>Bacteria</taxon>
        <taxon>Bacillati</taxon>
        <taxon>Bacillota</taxon>
        <taxon>Bacilli</taxon>
        <taxon>Bacillales</taxon>
        <taxon>Paenibacillaceae</taxon>
        <taxon>Paenibacillus</taxon>
    </lineage>
</organism>
<protein>
    <recommendedName>
        <fullName evidence="4">Bypass of forespore C C-terminal domain-containing protein</fullName>
    </recommendedName>
</protein>
<name>A0ABN8GEF5_9BACL</name>
<evidence type="ECO:0008006" key="4">
    <source>
        <dbReference type="Google" id="ProtNLM"/>
    </source>
</evidence>
<gene>
    <name evidence="2" type="ORF">PAECIP111892_02628</name>
</gene>
<evidence type="ECO:0000256" key="1">
    <source>
        <dbReference type="SAM" id="SignalP"/>
    </source>
</evidence>
<comment type="caution">
    <text evidence="2">The sequence shown here is derived from an EMBL/GenBank/DDBJ whole genome shotgun (WGS) entry which is preliminary data.</text>
</comment>
<dbReference type="RefSeq" id="WP_236333689.1">
    <property type="nucleotide sequence ID" value="NZ_CAKMMG010000002.1"/>
</dbReference>
<keyword evidence="3" id="KW-1185">Reference proteome</keyword>
<keyword evidence="1" id="KW-0732">Signal</keyword>
<sequence length="213" mass="23866">MNKKLIAISITLAAAAAIFLGVQNTKDDTHPMSSTPQVQKTYKLNSDQAKLVYYENVDEITNKATAIVVGKVAGEQQITDINDESSGTLLYHRAFTPVQIEKSFKGNFKEGDQILVSEDGVLINNVYETLEGYVKMNNANSYLLFLREVEPGKFAICGSYQGKFNVDKTSNDTSFEERQITQSQLNDLDYLGENSEHFKNLKEQALEKFLESN</sequence>
<evidence type="ECO:0000313" key="2">
    <source>
        <dbReference type="EMBL" id="CAH1205109.1"/>
    </source>
</evidence>
<evidence type="ECO:0000313" key="3">
    <source>
        <dbReference type="Proteomes" id="UP000838324"/>
    </source>
</evidence>
<accession>A0ABN8GEF5</accession>
<reference evidence="2" key="1">
    <citation type="submission" date="2022-01" db="EMBL/GenBank/DDBJ databases">
        <authorList>
            <person name="Criscuolo A."/>
        </authorList>
    </citation>
    <scope>NUCLEOTIDE SEQUENCE</scope>
    <source>
        <strain evidence="2">CIP111892</strain>
    </source>
</reference>
<feature type="signal peptide" evidence="1">
    <location>
        <begin position="1"/>
        <end position="16"/>
    </location>
</feature>
<dbReference type="Proteomes" id="UP000838324">
    <property type="component" value="Unassembled WGS sequence"/>
</dbReference>
<feature type="chain" id="PRO_5047398109" description="Bypass of forespore C C-terminal domain-containing protein" evidence="1">
    <location>
        <begin position="17"/>
        <end position="213"/>
    </location>
</feature>